<evidence type="ECO:0000259" key="2">
    <source>
        <dbReference type="Pfam" id="PF13240"/>
    </source>
</evidence>
<dbReference type="InterPro" id="IPR026870">
    <property type="entry name" value="Zinc_ribbon_dom"/>
</dbReference>
<gene>
    <name evidence="3" type="ORF">LPT13_02810</name>
</gene>
<proteinExistence type="predicted"/>
<reference evidence="3" key="1">
    <citation type="submission" date="2021-11" db="EMBL/GenBank/DDBJ databases">
        <title>A Novel Adlercreutzia Species, isolated from a Allomyrina dichotoma larva feces.</title>
        <authorList>
            <person name="Suh M.K."/>
        </authorList>
    </citation>
    <scope>NUCLEOTIDE SEQUENCE</scope>
    <source>
        <strain evidence="3">JBNU-10</strain>
    </source>
</reference>
<name>A0ABS9WEP7_9ACTN</name>
<feature type="domain" description="Zinc-ribbon" evidence="2">
    <location>
        <begin position="16"/>
        <end position="37"/>
    </location>
</feature>
<dbReference type="Gene3D" id="4.10.1060.50">
    <property type="match status" value="1"/>
</dbReference>
<dbReference type="EMBL" id="JAJMLW010000001">
    <property type="protein sequence ID" value="MCI2241284.1"/>
    <property type="molecule type" value="Genomic_DNA"/>
</dbReference>
<evidence type="ECO:0000313" key="3">
    <source>
        <dbReference type="EMBL" id="MCI2241284.1"/>
    </source>
</evidence>
<keyword evidence="4" id="KW-1185">Reference proteome</keyword>
<dbReference type="Pfam" id="PF13240">
    <property type="entry name" value="Zn_Ribbon_1"/>
    <property type="match status" value="1"/>
</dbReference>
<protein>
    <submittedName>
        <fullName evidence="3">Zinc-ribbon domain-containing protein</fullName>
    </submittedName>
</protein>
<comment type="caution">
    <text evidence="3">The sequence shown here is derived from an EMBL/GenBank/DDBJ whole genome shotgun (WGS) entry which is preliminary data.</text>
</comment>
<evidence type="ECO:0000256" key="1">
    <source>
        <dbReference type="SAM" id="MobiDB-lite"/>
    </source>
</evidence>
<sequence length="72" mass="7460">MCFRPAEASMNDHNICDECGTENPPGEEECSQCGARLVKKTTLAAPRAAAGAPPAAPKVGMPPKAPGIPKRD</sequence>
<dbReference type="InterPro" id="IPR038587">
    <property type="entry name" value="Ribosomal_eL40_sf"/>
</dbReference>
<feature type="compositionally biased region" description="Low complexity" evidence="1">
    <location>
        <begin position="45"/>
        <end position="62"/>
    </location>
</feature>
<dbReference type="Proteomes" id="UP001430755">
    <property type="component" value="Unassembled WGS sequence"/>
</dbReference>
<feature type="region of interest" description="Disordered" evidence="1">
    <location>
        <begin position="45"/>
        <end position="72"/>
    </location>
</feature>
<dbReference type="RefSeq" id="WP_242163293.1">
    <property type="nucleotide sequence ID" value="NZ_JAJMLW010000001.1"/>
</dbReference>
<organism evidence="3 4">
    <name type="scientific">Adlercreutzia faecimuris</name>
    <dbReference type="NCBI Taxonomy" id="2897341"/>
    <lineage>
        <taxon>Bacteria</taxon>
        <taxon>Bacillati</taxon>
        <taxon>Actinomycetota</taxon>
        <taxon>Coriobacteriia</taxon>
        <taxon>Eggerthellales</taxon>
        <taxon>Eggerthellaceae</taxon>
        <taxon>Adlercreutzia</taxon>
    </lineage>
</organism>
<evidence type="ECO:0000313" key="4">
    <source>
        <dbReference type="Proteomes" id="UP001430755"/>
    </source>
</evidence>
<accession>A0ABS9WEP7</accession>